<gene>
    <name evidence="10" type="primary">gltX</name>
    <name evidence="13" type="ORF">ws138B4_0034</name>
</gene>
<evidence type="ECO:0000256" key="10">
    <source>
        <dbReference type="HAMAP-Rule" id="MF_00022"/>
    </source>
</evidence>
<evidence type="ECO:0000256" key="1">
    <source>
        <dbReference type="ARBA" id="ARBA00004496"/>
    </source>
</evidence>
<dbReference type="HAMAP" id="MF_00022">
    <property type="entry name" value="Glu_tRNA_synth_type1"/>
    <property type="match status" value="1"/>
</dbReference>
<dbReference type="SUPFAM" id="SSF52374">
    <property type="entry name" value="Nucleotidylyl transferase"/>
    <property type="match status" value="1"/>
</dbReference>
<dbReference type="PROSITE" id="PS00178">
    <property type="entry name" value="AA_TRNA_LIGASE_I"/>
    <property type="match status" value="1"/>
</dbReference>
<dbReference type="PRINTS" id="PR00987">
    <property type="entry name" value="TRNASYNTHGLU"/>
</dbReference>
<dbReference type="GO" id="GO:0004818">
    <property type="term" value="F:glutamate-tRNA ligase activity"/>
    <property type="evidence" value="ECO:0007669"/>
    <property type="project" value="UniProtKB-UniRule"/>
</dbReference>
<dbReference type="InterPro" id="IPR033910">
    <property type="entry name" value="GluRS_core"/>
</dbReference>
<comment type="subunit">
    <text evidence="3 10">Monomer.</text>
</comment>
<evidence type="ECO:0000256" key="2">
    <source>
        <dbReference type="ARBA" id="ARBA00007894"/>
    </source>
</evidence>
<dbReference type="GO" id="GO:0006424">
    <property type="term" value="P:glutamyl-tRNA aminoacylation"/>
    <property type="evidence" value="ECO:0007669"/>
    <property type="project" value="UniProtKB-UniRule"/>
</dbReference>
<dbReference type="InterPro" id="IPR000924">
    <property type="entry name" value="Glu/Gln-tRNA-synth"/>
</dbReference>
<proteinExistence type="inferred from homology"/>
<dbReference type="Gene3D" id="1.10.10.350">
    <property type="match status" value="1"/>
</dbReference>
<dbReference type="PANTHER" id="PTHR43311:SF2">
    <property type="entry name" value="GLUTAMATE--TRNA LIGASE, MITOCHONDRIAL-RELATED"/>
    <property type="match status" value="1"/>
</dbReference>
<dbReference type="EMBL" id="JQ256782">
    <property type="protein sequence ID" value="AFI78475.1"/>
    <property type="molecule type" value="Genomic_DNA"/>
</dbReference>
<feature type="short sequence motif" description="'HIGH' region" evidence="10">
    <location>
        <begin position="9"/>
        <end position="19"/>
    </location>
</feature>
<feature type="domain" description="Aminoacyl-tRNA synthetase class I anticodon-binding" evidence="12">
    <location>
        <begin position="316"/>
        <end position="459"/>
    </location>
</feature>
<evidence type="ECO:0000259" key="12">
    <source>
        <dbReference type="Pfam" id="PF19269"/>
    </source>
</evidence>
<evidence type="ECO:0000259" key="11">
    <source>
        <dbReference type="Pfam" id="PF00749"/>
    </source>
</evidence>
<dbReference type="InterPro" id="IPR020058">
    <property type="entry name" value="Glu/Gln-tRNA-synth_Ib_cat-dom"/>
</dbReference>
<dbReference type="PANTHER" id="PTHR43311">
    <property type="entry name" value="GLUTAMATE--TRNA LIGASE"/>
    <property type="match status" value="1"/>
</dbReference>
<dbReference type="InterPro" id="IPR004527">
    <property type="entry name" value="Glu-tRNA-ligase_bac/mito"/>
</dbReference>
<name>I1X4Q0_9BACT</name>
<dbReference type="InterPro" id="IPR014729">
    <property type="entry name" value="Rossmann-like_a/b/a_fold"/>
</dbReference>
<keyword evidence="6 10" id="KW-0547">Nucleotide-binding</keyword>
<keyword evidence="5 10" id="KW-0436">Ligase</keyword>
<keyword evidence="9 10" id="KW-0030">Aminoacyl-tRNA synthetase</keyword>
<protein>
    <recommendedName>
        <fullName evidence="10">Glutamate--tRNA ligase</fullName>
        <ecNumber evidence="10">6.1.1.17</ecNumber>
    </recommendedName>
    <alternativeName>
        <fullName evidence="10">Glutamyl-tRNA synthetase</fullName>
        <shortName evidence="10">GluRS</shortName>
    </alternativeName>
</protein>
<keyword evidence="8 10" id="KW-0648">Protein biosynthesis</keyword>
<dbReference type="GO" id="GO:0008270">
    <property type="term" value="F:zinc ion binding"/>
    <property type="evidence" value="ECO:0007669"/>
    <property type="project" value="InterPro"/>
</dbReference>
<sequence>MTVKTRFAPSPTGYLHVGGARTALFAWLHARKHGGHFVLRIEDTDLERSSVESINAILEGMTWLGLEYDEGPFYQTQRFERYNEIIQQLMDKGLAYRCSCPKERLETLREGQMQRKEKPRYDGHCRGLTVAADEPHVVRFRNPPDGSVVVDDRVRGKVVFQNDELDDLIIRRSDGSPTYNLTVVVDDMDMGITEVIRGDDHLNNTPRQINILQALDRQPPAYAHVPMILGDDGARLSKRHGAVSVMEYRNQGVLPEALLNYLVRLGWSHGDQEIFSLDEMVELFDINDVNKAASAFNTEKLLWLNQHYIKEASPERLARLLSPLMGEIGIDPAAGPDLVDVVRAQQERARTLVEMATISEFFYRDFDEFDAKSAKKNLKAAAREPLERLRSALETLDDWQPEPLHQLVKDVAGALELNLGKVAQPLRVALAGRAASPGIDVTLYLVGREACLRRIDRALDYIAQREAEG</sequence>
<dbReference type="EC" id="6.1.1.17" evidence="10"/>
<evidence type="ECO:0000256" key="8">
    <source>
        <dbReference type="ARBA" id="ARBA00022917"/>
    </source>
</evidence>
<dbReference type="Pfam" id="PF00749">
    <property type="entry name" value="tRNA-synt_1c"/>
    <property type="match status" value="1"/>
</dbReference>
<dbReference type="Pfam" id="PF19269">
    <property type="entry name" value="Anticodon_2"/>
    <property type="match status" value="1"/>
</dbReference>
<feature type="binding site" evidence="10">
    <location>
        <position position="238"/>
    </location>
    <ligand>
        <name>ATP</name>
        <dbReference type="ChEBI" id="CHEBI:30616"/>
    </ligand>
</feature>
<dbReference type="AlphaFoldDB" id="I1X4Q0"/>
<dbReference type="CDD" id="cd00808">
    <property type="entry name" value="GluRS_core"/>
    <property type="match status" value="1"/>
</dbReference>
<dbReference type="SUPFAM" id="SSF48163">
    <property type="entry name" value="An anticodon-binding domain of class I aminoacyl-tRNA synthetases"/>
    <property type="match status" value="1"/>
</dbReference>
<evidence type="ECO:0000256" key="4">
    <source>
        <dbReference type="ARBA" id="ARBA00022490"/>
    </source>
</evidence>
<evidence type="ECO:0000256" key="6">
    <source>
        <dbReference type="ARBA" id="ARBA00022741"/>
    </source>
</evidence>
<evidence type="ECO:0000256" key="3">
    <source>
        <dbReference type="ARBA" id="ARBA00011245"/>
    </source>
</evidence>
<dbReference type="InterPro" id="IPR020751">
    <property type="entry name" value="aa-tRNA-synth_I_codon-bd_sub2"/>
</dbReference>
<comment type="caution">
    <text evidence="10">Lacks conserved residue(s) required for the propagation of feature annotation.</text>
</comment>
<comment type="function">
    <text evidence="10">Catalyzes the attachment of glutamate to tRNA(Glu) in a two-step reaction: glutamate is first activated by ATP to form Glu-AMP and then transferred to the acceptor end of tRNA(Glu).</text>
</comment>
<dbReference type="GO" id="GO:0005524">
    <property type="term" value="F:ATP binding"/>
    <property type="evidence" value="ECO:0007669"/>
    <property type="project" value="UniProtKB-UniRule"/>
</dbReference>
<feature type="short sequence motif" description="'KMSKS' region" evidence="10">
    <location>
        <begin position="235"/>
        <end position="239"/>
    </location>
</feature>
<comment type="similarity">
    <text evidence="2 10">Belongs to the class-I aminoacyl-tRNA synthetase family. Glutamate--tRNA ligase type 1 subfamily.</text>
</comment>
<evidence type="ECO:0000256" key="9">
    <source>
        <dbReference type="ARBA" id="ARBA00023146"/>
    </source>
</evidence>
<comment type="subcellular location">
    <subcellularLocation>
        <location evidence="1 10">Cytoplasm</location>
    </subcellularLocation>
</comment>
<dbReference type="InterPro" id="IPR045462">
    <property type="entry name" value="aa-tRNA-synth_I_cd-bd"/>
</dbReference>
<dbReference type="InterPro" id="IPR001412">
    <property type="entry name" value="aa-tRNA-synth_I_CS"/>
</dbReference>
<evidence type="ECO:0000313" key="13">
    <source>
        <dbReference type="EMBL" id="AFI78475.1"/>
    </source>
</evidence>
<dbReference type="GO" id="GO:0005829">
    <property type="term" value="C:cytosol"/>
    <property type="evidence" value="ECO:0007669"/>
    <property type="project" value="TreeGrafter"/>
</dbReference>
<keyword evidence="4 10" id="KW-0963">Cytoplasm</keyword>
<organism evidence="13">
    <name type="scientific">uncultured bacterium ws138B4</name>
    <dbReference type="NCBI Taxonomy" id="1131827"/>
    <lineage>
        <taxon>Bacteria</taxon>
        <taxon>environmental samples</taxon>
    </lineage>
</organism>
<dbReference type="FunFam" id="3.40.50.620:FF:000007">
    <property type="entry name" value="Glutamate--tRNA ligase"/>
    <property type="match status" value="1"/>
</dbReference>
<dbReference type="InterPro" id="IPR049940">
    <property type="entry name" value="GluQ/Sye"/>
</dbReference>
<evidence type="ECO:0000256" key="7">
    <source>
        <dbReference type="ARBA" id="ARBA00022840"/>
    </source>
</evidence>
<reference evidence="13" key="1">
    <citation type="journal article" date="2012" name="ISME J.">
        <title>Roseobacter clade bacteria are abundant in coastal sediments and encode a novel combination of sulfur oxidation genes.</title>
        <authorList>
            <person name="Lenk S."/>
            <person name="Moraru C."/>
            <person name="Hahnke S."/>
            <person name="Arnds J."/>
            <person name="Richter M."/>
            <person name="Kube M."/>
            <person name="Reinhardt R."/>
            <person name="Brinkhoff T."/>
            <person name="Harder J."/>
            <person name="Amann R."/>
            <person name="Mussmann M."/>
        </authorList>
    </citation>
    <scope>NUCLEOTIDE SEQUENCE</scope>
</reference>
<accession>I1X4Q0</accession>
<keyword evidence="7 10" id="KW-0067">ATP-binding</keyword>
<dbReference type="Gene3D" id="3.40.50.620">
    <property type="entry name" value="HUPs"/>
    <property type="match status" value="1"/>
</dbReference>
<evidence type="ECO:0000256" key="5">
    <source>
        <dbReference type="ARBA" id="ARBA00022598"/>
    </source>
</evidence>
<feature type="domain" description="Glutamyl/glutaminyl-tRNA synthetase class Ib catalytic" evidence="11">
    <location>
        <begin position="3"/>
        <end position="303"/>
    </location>
</feature>
<dbReference type="InterPro" id="IPR008925">
    <property type="entry name" value="aa_tRNA-synth_I_cd-bd_sf"/>
</dbReference>
<dbReference type="GO" id="GO:0000049">
    <property type="term" value="F:tRNA binding"/>
    <property type="evidence" value="ECO:0007669"/>
    <property type="project" value="InterPro"/>
</dbReference>
<dbReference type="NCBIfam" id="TIGR00464">
    <property type="entry name" value="gltX_bact"/>
    <property type="match status" value="1"/>
</dbReference>
<comment type="catalytic activity">
    <reaction evidence="10">
        <text>tRNA(Glu) + L-glutamate + ATP = L-glutamyl-tRNA(Glu) + AMP + diphosphate</text>
        <dbReference type="Rhea" id="RHEA:23540"/>
        <dbReference type="Rhea" id="RHEA-COMP:9663"/>
        <dbReference type="Rhea" id="RHEA-COMP:9680"/>
        <dbReference type="ChEBI" id="CHEBI:29985"/>
        <dbReference type="ChEBI" id="CHEBI:30616"/>
        <dbReference type="ChEBI" id="CHEBI:33019"/>
        <dbReference type="ChEBI" id="CHEBI:78442"/>
        <dbReference type="ChEBI" id="CHEBI:78520"/>
        <dbReference type="ChEBI" id="CHEBI:456215"/>
        <dbReference type="EC" id="6.1.1.17"/>
    </reaction>
</comment>